<feature type="domain" description="MobA-like NTP transferase" evidence="18">
    <location>
        <begin position="7"/>
        <end position="132"/>
    </location>
</feature>
<evidence type="ECO:0000256" key="10">
    <source>
        <dbReference type="ARBA" id="ARBA00022842"/>
    </source>
</evidence>
<evidence type="ECO:0000256" key="1">
    <source>
        <dbReference type="ARBA" id="ARBA00001946"/>
    </source>
</evidence>
<dbReference type="NCBIfam" id="TIGR01173">
    <property type="entry name" value="glmU"/>
    <property type="match status" value="1"/>
</dbReference>
<evidence type="ECO:0000256" key="11">
    <source>
        <dbReference type="ARBA" id="ARBA00022960"/>
    </source>
</evidence>
<dbReference type="InterPro" id="IPR001451">
    <property type="entry name" value="Hexapep"/>
</dbReference>
<evidence type="ECO:0000256" key="16">
    <source>
        <dbReference type="ARBA" id="ARBA00048247"/>
    </source>
</evidence>
<dbReference type="GO" id="GO:0003977">
    <property type="term" value="F:UDP-N-acetylglucosamine diphosphorylase activity"/>
    <property type="evidence" value="ECO:0007669"/>
    <property type="project" value="UniProtKB-EC"/>
</dbReference>
<evidence type="ECO:0000256" key="5">
    <source>
        <dbReference type="ARBA" id="ARBA00022490"/>
    </source>
</evidence>
<evidence type="ECO:0000256" key="8">
    <source>
        <dbReference type="ARBA" id="ARBA00022723"/>
    </source>
</evidence>
<dbReference type="GO" id="GO:0005737">
    <property type="term" value="C:cytoplasm"/>
    <property type="evidence" value="ECO:0007669"/>
    <property type="project" value="UniProtKB-SubCell"/>
</dbReference>
<dbReference type="GO" id="GO:0071555">
    <property type="term" value="P:cell wall organization"/>
    <property type="evidence" value="ECO:0007669"/>
    <property type="project" value="UniProtKB-KW"/>
</dbReference>
<evidence type="ECO:0000256" key="14">
    <source>
        <dbReference type="ARBA" id="ARBA00023315"/>
    </source>
</evidence>
<dbReference type="GO" id="GO:0019134">
    <property type="term" value="F:glucosamine-1-phosphate N-acetyltransferase activity"/>
    <property type="evidence" value="ECO:0007669"/>
    <property type="project" value="UniProtKB-EC"/>
</dbReference>
<keyword evidence="10" id="KW-0460">Magnesium</keyword>
<dbReference type="CDD" id="cd03353">
    <property type="entry name" value="LbH_GlmU_C"/>
    <property type="match status" value="1"/>
</dbReference>
<dbReference type="AlphaFoldDB" id="A0A381V359"/>
<comment type="similarity">
    <text evidence="3">In the C-terminal section; belongs to the transferase hexapeptide repeat family.</text>
</comment>
<evidence type="ECO:0000256" key="4">
    <source>
        <dbReference type="ARBA" id="ARBA00007947"/>
    </source>
</evidence>
<comment type="catalytic activity">
    <reaction evidence="16">
        <text>alpha-D-glucosamine 1-phosphate + acetyl-CoA = N-acetyl-alpha-D-glucosamine 1-phosphate + CoA + H(+)</text>
        <dbReference type="Rhea" id="RHEA:13725"/>
        <dbReference type="ChEBI" id="CHEBI:15378"/>
        <dbReference type="ChEBI" id="CHEBI:57287"/>
        <dbReference type="ChEBI" id="CHEBI:57288"/>
        <dbReference type="ChEBI" id="CHEBI:57776"/>
        <dbReference type="ChEBI" id="CHEBI:58516"/>
        <dbReference type="EC" id="2.3.1.157"/>
    </reaction>
</comment>
<dbReference type="PROSITE" id="PS00101">
    <property type="entry name" value="HEXAPEP_TRANSFERASES"/>
    <property type="match status" value="1"/>
</dbReference>
<organism evidence="19">
    <name type="scientific">marine metagenome</name>
    <dbReference type="NCBI Taxonomy" id="408172"/>
    <lineage>
        <taxon>unclassified sequences</taxon>
        <taxon>metagenomes</taxon>
        <taxon>ecological metagenomes</taxon>
    </lineage>
</organism>
<dbReference type="InterPro" id="IPR050065">
    <property type="entry name" value="GlmU-like"/>
</dbReference>
<evidence type="ECO:0000256" key="6">
    <source>
        <dbReference type="ARBA" id="ARBA00022679"/>
    </source>
</evidence>
<keyword evidence="11" id="KW-0133">Cell shape</keyword>
<dbReference type="GO" id="GO:0008360">
    <property type="term" value="P:regulation of cell shape"/>
    <property type="evidence" value="ECO:0007669"/>
    <property type="project" value="UniProtKB-KW"/>
</dbReference>
<comment type="similarity">
    <text evidence="4">In the N-terminal section; belongs to the N-acetylglucosamine-1-phosphate uridyltransferase family.</text>
</comment>
<dbReference type="InterPro" id="IPR025877">
    <property type="entry name" value="MobA-like_NTP_Trfase"/>
</dbReference>
<dbReference type="GO" id="GO:0009252">
    <property type="term" value="P:peptidoglycan biosynthetic process"/>
    <property type="evidence" value="ECO:0007669"/>
    <property type="project" value="UniProtKB-KW"/>
</dbReference>
<evidence type="ECO:0000259" key="18">
    <source>
        <dbReference type="Pfam" id="PF12804"/>
    </source>
</evidence>
<keyword evidence="6" id="KW-0808">Transferase</keyword>
<keyword evidence="15" id="KW-0961">Cell wall biogenesis/degradation</keyword>
<proteinExistence type="inferred from homology"/>
<dbReference type="InterPro" id="IPR029044">
    <property type="entry name" value="Nucleotide-diphossugar_trans"/>
</dbReference>
<dbReference type="InterPro" id="IPR018357">
    <property type="entry name" value="Hexapep_transf_CS"/>
</dbReference>
<dbReference type="PANTHER" id="PTHR43584">
    <property type="entry name" value="NUCLEOTIDYL TRANSFERASE"/>
    <property type="match status" value="1"/>
</dbReference>
<reference evidence="19" key="1">
    <citation type="submission" date="2018-05" db="EMBL/GenBank/DDBJ databases">
        <authorList>
            <person name="Lanie J.A."/>
            <person name="Ng W.-L."/>
            <person name="Kazmierczak K.M."/>
            <person name="Andrzejewski T.M."/>
            <person name="Davidsen T.M."/>
            <person name="Wayne K.J."/>
            <person name="Tettelin H."/>
            <person name="Glass J.I."/>
            <person name="Rusch D."/>
            <person name="Podicherti R."/>
            <person name="Tsui H.-C.T."/>
            <person name="Winkler M.E."/>
        </authorList>
    </citation>
    <scope>NUCLEOTIDE SEQUENCE</scope>
</reference>
<evidence type="ECO:0000256" key="3">
    <source>
        <dbReference type="ARBA" id="ARBA00007707"/>
    </source>
</evidence>
<dbReference type="SUPFAM" id="SSF51161">
    <property type="entry name" value="Trimeric LpxA-like enzymes"/>
    <property type="match status" value="1"/>
</dbReference>
<evidence type="ECO:0000256" key="17">
    <source>
        <dbReference type="ARBA" id="ARBA00048493"/>
    </source>
</evidence>
<evidence type="ECO:0000256" key="13">
    <source>
        <dbReference type="ARBA" id="ARBA00023268"/>
    </source>
</evidence>
<keyword evidence="7" id="KW-0548">Nucleotidyltransferase</keyword>
<dbReference type="Pfam" id="PF00132">
    <property type="entry name" value="Hexapep"/>
    <property type="match status" value="2"/>
</dbReference>
<evidence type="ECO:0000256" key="15">
    <source>
        <dbReference type="ARBA" id="ARBA00023316"/>
    </source>
</evidence>
<dbReference type="GO" id="GO:0006048">
    <property type="term" value="P:UDP-N-acetylglucosamine biosynthetic process"/>
    <property type="evidence" value="ECO:0007669"/>
    <property type="project" value="InterPro"/>
</dbReference>
<keyword evidence="9" id="KW-0677">Repeat</keyword>
<evidence type="ECO:0000313" key="19">
    <source>
        <dbReference type="EMBL" id="SVA34381.1"/>
    </source>
</evidence>
<comment type="cofactor">
    <cofactor evidence="1">
        <name>Mg(2+)</name>
        <dbReference type="ChEBI" id="CHEBI:18420"/>
    </cofactor>
</comment>
<dbReference type="InterPro" id="IPR038009">
    <property type="entry name" value="GlmU_C_LbH"/>
</dbReference>
<gene>
    <name evidence="19" type="ORF">METZ01_LOCUS87235</name>
</gene>
<comment type="catalytic activity">
    <reaction evidence="17">
        <text>N-acetyl-alpha-D-glucosamine 1-phosphate + UTP + H(+) = UDP-N-acetyl-alpha-D-glucosamine + diphosphate</text>
        <dbReference type="Rhea" id="RHEA:13509"/>
        <dbReference type="ChEBI" id="CHEBI:15378"/>
        <dbReference type="ChEBI" id="CHEBI:33019"/>
        <dbReference type="ChEBI" id="CHEBI:46398"/>
        <dbReference type="ChEBI" id="CHEBI:57705"/>
        <dbReference type="ChEBI" id="CHEBI:57776"/>
        <dbReference type="EC" id="2.7.7.23"/>
    </reaction>
</comment>
<protein>
    <recommendedName>
        <fullName evidence="18">MobA-like NTP transferase domain-containing protein</fullName>
    </recommendedName>
</protein>
<dbReference type="EMBL" id="UINC01007639">
    <property type="protein sequence ID" value="SVA34381.1"/>
    <property type="molecule type" value="Genomic_DNA"/>
</dbReference>
<dbReference type="Gene3D" id="2.160.10.10">
    <property type="entry name" value="Hexapeptide repeat proteins"/>
    <property type="match status" value="1"/>
</dbReference>
<dbReference type="GO" id="GO:0000902">
    <property type="term" value="P:cell morphogenesis"/>
    <property type="evidence" value="ECO:0007669"/>
    <property type="project" value="InterPro"/>
</dbReference>
<keyword evidence="13" id="KW-0511">Multifunctional enzyme</keyword>
<dbReference type="SUPFAM" id="SSF53448">
    <property type="entry name" value="Nucleotide-diphospho-sugar transferases"/>
    <property type="match status" value="1"/>
</dbReference>
<evidence type="ECO:0000256" key="12">
    <source>
        <dbReference type="ARBA" id="ARBA00022984"/>
    </source>
</evidence>
<keyword evidence="14" id="KW-0012">Acyltransferase</keyword>
<keyword evidence="12" id="KW-0573">Peptidoglycan synthesis</keyword>
<dbReference type="Pfam" id="PF12804">
    <property type="entry name" value="NTP_transf_3"/>
    <property type="match status" value="1"/>
</dbReference>
<name>A0A381V359_9ZZZZ</name>
<dbReference type="InterPro" id="IPR005882">
    <property type="entry name" value="Bifunctional_GlmU"/>
</dbReference>
<evidence type="ECO:0000256" key="9">
    <source>
        <dbReference type="ARBA" id="ARBA00022737"/>
    </source>
</evidence>
<accession>A0A381V359</accession>
<evidence type="ECO:0000256" key="7">
    <source>
        <dbReference type="ARBA" id="ARBA00022695"/>
    </source>
</evidence>
<keyword evidence="8" id="KW-0479">Metal-binding</keyword>
<comment type="subcellular location">
    <subcellularLocation>
        <location evidence="2">Cytoplasm</location>
    </subcellularLocation>
</comment>
<dbReference type="InterPro" id="IPR011004">
    <property type="entry name" value="Trimer_LpxA-like_sf"/>
</dbReference>
<dbReference type="HAMAP" id="MF_01631">
    <property type="entry name" value="GlmU"/>
    <property type="match status" value="1"/>
</dbReference>
<keyword evidence="5" id="KW-0963">Cytoplasm</keyword>
<dbReference type="GO" id="GO:0000287">
    <property type="term" value="F:magnesium ion binding"/>
    <property type="evidence" value="ECO:0007669"/>
    <property type="project" value="InterPro"/>
</dbReference>
<sequence length="432" mass="47725">MKNITTVILAAGKSSRFKNNTSKIFQDLGGLSIIEHVYQLAKKISKNRIVFVCNEENIGELKKKFIGCSFVIQKNQKGTADAILSAKKYLLHTNALVLFGDVPLITYASIKKLINNFSKNKLRGSMIAFKTDKPFGYGRVKTQGNFVTSIVEELNASFKEKKINLCNSGVMLCSSKLLFTHIAKISNKNTKKEKYLPDIFHILHNIDKSFTYVLSGEDEMLGVNSIKDLIRIDKIYQNKIKDRMIKKGVIIVEPDTVRLSFDSIVKRGVTIEPFVSIKRGVTIEANVTIKSHSVIETCTIGKNSLIGPYARIRPNSKIGENVKIGNYVEVKNSIIGNNCSISHLSYVGDSSFGKNINVGAGTVTCNYDGKKKQKTIVEDGVFIGSNSSLIAPIKIGKNSTIGAGSVITDNIPPNSLALERSKLKILKKNRKK</sequence>
<dbReference type="Gene3D" id="3.90.550.10">
    <property type="entry name" value="Spore Coat Polysaccharide Biosynthesis Protein SpsA, Chain A"/>
    <property type="match status" value="1"/>
</dbReference>
<dbReference type="PANTHER" id="PTHR43584:SF3">
    <property type="entry name" value="BIFUNCTIONAL PROTEIN GLMU"/>
    <property type="match status" value="1"/>
</dbReference>
<evidence type="ECO:0000256" key="2">
    <source>
        <dbReference type="ARBA" id="ARBA00004496"/>
    </source>
</evidence>